<accession>A0A1F6NYE1</accession>
<dbReference type="Pfam" id="PF12728">
    <property type="entry name" value="HTH_17"/>
    <property type="match status" value="1"/>
</dbReference>
<keyword evidence="1" id="KW-0812">Transmembrane</keyword>
<evidence type="ECO:0000259" key="2">
    <source>
        <dbReference type="Pfam" id="PF12728"/>
    </source>
</evidence>
<feature type="domain" description="Helix-turn-helix" evidence="2">
    <location>
        <begin position="5"/>
        <end position="53"/>
    </location>
</feature>
<feature type="transmembrane region" description="Helical" evidence="1">
    <location>
        <begin position="80"/>
        <end position="99"/>
    </location>
</feature>
<protein>
    <recommendedName>
        <fullName evidence="2">Helix-turn-helix domain-containing protein</fullName>
    </recommendedName>
</protein>
<dbReference type="AlphaFoldDB" id="A0A1F6NYE1"/>
<evidence type="ECO:0000313" key="4">
    <source>
        <dbReference type="Proteomes" id="UP000178490"/>
    </source>
</evidence>
<gene>
    <name evidence="3" type="ORF">A2537_03820</name>
</gene>
<organism evidence="3 4">
    <name type="scientific">Candidatus Magasanikbacteria bacterium RIFOXYD2_FULL_36_9</name>
    <dbReference type="NCBI Taxonomy" id="1798707"/>
    <lineage>
        <taxon>Bacteria</taxon>
        <taxon>Candidatus Magasanikiibacteriota</taxon>
    </lineage>
</organism>
<dbReference type="EMBL" id="MFRC01000056">
    <property type="protein sequence ID" value="OGH88947.1"/>
    <property type="molecule type" value="Genomic_DNA"/>
</dbReference>
<keyword evidence="1" id="KW-0472">Membrane</keyword>
<dbReference type="InterPro" id="IPR041657">
    <property type="entry name" value="HTH_17"/>
</dbReference>
<comment type="caution">
    <text evidence="3">The sequence shown here is derived from an EMBL/GenBank/DDBJ whole genome shotgun (WGS) entry which is preliminary data.</text>
</comment>
<evidence type="ECO:0000256" key="1">
    <source>
        <dbReference type="SAM" id="Phobius"/>
    </source>
</evidence>
<proteinExistence type="predicted"/>
<name>A0A1F6NYE1_9BACT</name>
<sequence>MGGLISLREAATISGYHQDYLSFLIRKNKLNGKKIGRSWCVREEELRDFLAKKNAGEIIDNEKSDFNNKPINFVSLIKKLIPAVFLLFILFFLIIFQFINNNKIENNEELKNGYVISTVYSESVSEVSSQTTTKTKL</sequence>
<reference evidence="3 4" key="1">
    <citation type="journal article" date="2016" name="Nat. Commun.">
        <title>Thousands of microbial genomes shed light on interconnected biogeochemical processes in an aquifer system.</title>
        <authorList>
            <person name="Anantharaman K."/>
            <person name="Brown C.T."/>
            <person name="Hug L.A."/>
            <person name="Sharon I."/>
            <person name="Castelle C.J."/>
            <person name="Probst A.J."/>
            <person name="Thomas B.C."/>
            <person name="Singh A."/>
            <person name="Wilkins M.J."/>
            <person name="Karaoz U."/>
            <person name="Brodie E.L."/>
            <person name="Williams K.H."/>
            <person name="Hubbard S.S."/>
            <person name="Banfield J.F."/>
        </authorList>
    </citation>
    <scope>NUCLEOTIDE SEQUENCE [LARGE SCALE GENOMIC DNA]</scope>
</reference>
<evidence type="ECO:0000313" key="3">
    <source>
        <dbReference type="EMBL" id="OGH88947.1"/>
    </source>
</evidence>
<dbReference type="Proteomes" id="UP000178490">
    <property type="component" value="Unassembled WGS sequence"/>
</dbReference>
<keyword evidence="1" id="KW-1133">Transmembrane helix</keyword>